<evidence type="ECO:0000313" key="3">
    <source>
        <dbReference type="EMBL" id="ABJ08158.1"/>
    </source>
</evidence>
<dbReference type="EMBL" id="CP000463">
    <property type="protein sequence ID" value="ABJ08158.1"/>
    <property type="molecule type" value="Genomic_DNA"/>
</dbReference>
<dbReference type="PANTHER" id="PTHR12526:SF638">
    <property type="entry name" value="SPORE COAT PROTEIN SA"/>
    <property type="match status" value="1"/>
</dbReference>
<dbReference type="Gene3D" id="3.40.50.2000">
    <property type="entry name" value="Glycogen Phosphorylase B"/>
    <property type="match status" value="2"/>
</dbReference>
<dbReference type="InterPro" id="IPR028098">
    <property type="entry name" value="Glyco_trans_4-like_N"/>
</dbReference>
<name>Q07IS6_RHOP5</name>
<protein>
    <submittedName>
        <fullName evidence="3">Glycosyl transferase, group 1</fullName>
    </submittedName>
</protein>
<keyword evidence="3" id="KW-0808">Transferase</keyword>
<sequence>MTRKLLHVCNDLAYWTAHRRAVAQHAQDAGWDVTIATAPHPSADDLPKQGFRHLALPIDRFRLRPRDDLRLLAALLPLMSNARFEAVHLFTMKPLLLGGLAARLADLIYMHQTARLIATVAGIGRGFSGGARGWKSAALQRGLALGLGRTAAALTFENTGDRDFYVGSGMIDEARTDVFPGAGIDLRLFAPSTARAADIVTVLFAGRLLRSKGVMDLVGAAGILEQRFGNRVRILIAGPHTDGDPDGLDERERQALQRGHLVSYLGAVPLDEMPALMASADIFVLPTRYPEGLPRVLLEAAATGAALIAGDVDGTRAFVTHGVNGLLLPRTDEAAIADAIGELVTAPDLRRRLGQAAREKVTQGGYDIRDIATRFLQLYEKPPGNAASR</sequence>
<feature type="domain" description="Glycosyl transferase family 1" evidence="1">
    <location>
        <begin position="201"/>
        <end position="359"/>
    </location>
</feature>
<dbReference type="GO" id="GO:0016757">
    <property type="term" value="F:glycosyltransferase activity"/>
    <property type="evidence" value="ECO:0007669"/>
    <property type="project" value="InterPro"/>
</dbReference>
<dbReference type="KEGG" id="rpe:RPE_4233"/>
<dbReference type="eggNOG" id="COG0438">
    <property type="taxonomic scope" value="Bacteria"/>
</dbReference>
<evidence type="ECO:0000259" key="2">
    <source>
        <dbReference type="Pfam" id="PF13579"/>
    </source>
</evidence>
<dbReference type="Pfam" id="PF00534">
    <property type="entry name" value="Glycos_transf_1"/>
    <property type="match status" value="1"/>
</dbReference>
<dbReference type="AlphaFoldDB" id="Q07IS6"/>
<dbReference type="CAZy" id="GT4">
    <property type="family name" value="Glycosyltransferase Family 4"/>
</dbReference>
<dbReference type="PANTHER" id="PTHR12526">
    <property type="entry name" value="GLYCOSYLTRANSFERASE"/>
    <property type="match status" value="1"/>
</dbReference>
<accession>Q07IS6</accession>
<organism evidence="3">
    <name type="scientific">Rhodopseudomonas palustris (strain BisA53)</name>
    <dbReference type="NCBI Taxonomy" id="316055"/>
    <lineage>
        <taxon>Bacteria</taxon>
        <taxon>Pseudomonadati</taxon>
        <taxon>Pseudomonadota</taxon>
        <taxon>Alphaproteobacteria</taxon>
        <taxon>Hyphomicrobiales</taxon>
        <taxon>Nitrobacteraceae</taxon>
        <taxon>Rhodopseudomonas</taxon>
    </lineage>
</organism>
<dbReference type="Pfam" id="PF13579">
    <property type="entry name" value="Glyco_trans_4_4"/>
    <property type="match status" value="1"/>
</dbReference>
<proteinExistence type="predicted"/>
<dbReference type="InterPro" id="IPR001296">
    <property type="entry name" value="Glyco_trans_1"/>
</dbReference>
<evidence type="ECO:0000259" key="1">
    <source>
        <dbReference type="Pfam" id="PF00534"/>
    </source>
</evidence>
<dbReference type="SUPFAM" id="SSF53756">
    <property type="entry name" value="UDP-Glycosyltransferase/glycogen phosphorylase"/>
    <property type="match status" value="1"/>
</dbReference>
<dbReference type="STRING" id="316055.RPE_4233"/>
<feature type="domain" description="Glycosyltransferase subfamily 4-like N-terminal" evidence="2">
    <location>
        <begin position="20"/>
        <end position="180"/>
    </location>
</feature>
<dbReference type="HOGENOM" id="CLU_009583_8_1_5"/>
<reference evidence="3" key="1">
    <citation type="submission" date="2006-09" db="EMBL/GenBank/DDBJ databases">
        <title>Complete sequence of Rhodopseudomonas palustris BisA53.</title>
        <authorList>
            <consortium name="US DOE Joint Genome Institute"/>
            <person name="Copeland A."/>
            <person name="Lucas S."/>
            <person name="Lapidus A."/>
            <person name="Barry K."/>
            <person name="Detter J.C."/>
            <person name="Glavina del Rio T."/>
            <person name="Hammon N."/>
            <person name="Israni S."/>
            <person name="Dalin E."/>
            <person name="Tice H."/>
            <person name="Pitluck S."/>
            <person name="Chain P."/>
            <person name="Malfatti S."/>
            <person name="Shin M."/>
            <person name="Vergez L."/>
            <person name="Schmutz J."/>
            <person name="Larimer F."/>
            <person name="Land M."/>
            <person name="Hauser L."/>
            <person name="Pelletier D.A."/>
            <person name="Kyrpides N."/>
            <person name="Kim E."/>
            <person name="Harwood C.S."/>
            <person name="Oda Y."/>
            <person name="Richardson P."/>
        </authorList>
    </citation>
    <scope>NUCLEOTIDE SEQUENCE [LARGE SCALE GENOMIC DNA]</scope>
    <source>
        <strain evidence="3">BisA53</strain>
    </source>
</reference>
<gene>
    <name evidence="3" type="ordered locus">RPE_4233</name>
</gene>